<keyword evidence="3" id="KW-1185">Reference proteome</keyword>
<feature type="non-terminal residue" evidence="2">
    <location>
        <position position="170"/>
    </location>
</feature>
<reference evidence="2" key="1">
    <citation type="submission" date="2023-10" db="EMBL/GenBank/DDBJ databases">
        <authorList>
            <person name="Chen Y."/>
            <person name="Shah S."/>
            <person name="Dougan E. K."/>
            <person name="Thang M."/>
            <person name="Chan C."/>
        </authorList>
    </citation>
    <scope>NUCLEOTIDE SEQUENCE [LARGE SCALE GENOMIC DNA]</scope>
</reference>
<evidence type="ECO:0000313" key="3">
    <source>
        <dbReference type="Proteomes" id="UP001189429"/>
    </source>
</evidence>
<feature type="region of interest" description="Disordered" evidence="1">
    <location>
        <begin position="144"/>
        <end position="170"/>
    </location>
</feature>
<feature type="non-terminal residue" evidence="2">
    <location>
        <position position="1"/>
    </location>
</feature>
<evidence type="ECO:0000313" key="2">
    <source>
        <dbReference type="EMBL" id="CAK0797774.1"/>
    </source>
</evidence>
<accession>A0ABN9PWW1</accession>
<dbReference type="Proteomes" id="UP001189429">
    <property type="component" value="Unassembled WGS sequence"/>
</dbReference>
<feature type="region of interest" description="Disordered" evidence="1">
    <location>
        <begin position="102"/>
        <end position="130"/>
    </location>
</feature>
<comment type="caution">
    <text evidence="2">The sequence shown here is derived from an EMBL/GenBank/DDBJ whole genome shotgun (WGS) entry which is preliminary data.</text>
</comment>
<protein>
    <submittedName>
        <fullName evidence="2">Uncharacterized protein</fullName>
    </submittedName>
</protein>
<organism evidence="2 3">
    <name type="scientific">Prorocentrum cordatum</name>
    <dbReference type="NCBI Taxonomy" id="2364126"/>
    <lineage>
        <taxon>Eukaryota</taxon>
        <taxon>Sar</taxon>
        <taxon>Alveolata</taxon>
        <taxon>Dinophyceae</taxon>
        <taxon>Prorocentrales</taxon>
        <taxon>Prorocentraceae</taxon>
        <taxon>Prorocentrum</taxon>
    </lineage>
</organism>
<sequence>KPFWPSARARLPAADRCQGRPPLGAMPKKARPSPLAESIFREKLAELQSSNEATDVSALPVHNTFIQFGSPAATEGAKQRLSTAPAWIGTTSFQSTVNKMMQEAATQSPPTSEAPAQPSLPGTADSEESLGSAMWAAGWYGSPKKVPVPLRSESGTLGGGAPSKGTCEPE</sequence>
<feature type="compositionally biased region" description="Polar residues" evidence="1">
    <location>
        <begin position="102"/>
        <end position="111"/>
    </location>
</feature>
<evidence type="ECO:0000256" key="1">
    <source>
        <dbReference type="SAM" id="MobiDB-lite"/>
    </source>
</evidence>
<name>A0ABN9PWW1_9DINO</name>
<dbReference type="EMBL" id="CAUYUJ010001817">
    <property type="protein sequence ID" value="CAK0797774.1"/>
    <property type="molecule type" value="Genomic_DNA"/>
</dbReference>
<proteinExistence type="predicted"/>
<feature type="region of interest" description="Disordered" evidence="1">
    <location>
        <begin position="1"/>
        <end position="33"/>
    </location>
</feature>
<gene>
    <name evidence="2" type="ORF">PCOR1329_LOCUS6763</name>
</gene>